<sequence>MAKNQNAKDIKNINQQLKQQTAHVDDKGVFVFSEPLTIAELANALNVSIVDIIKYFMKQGKLYNQNYLLNEELMSEVCLEFGFDFKKTKSVTYENILETVEFDDKPEQMITRPPVVTIMGHVDHGKTTLLDTIRNSKITNQEHGGITQHIGAYQVKTNENKLITFIDTPGHEAFTEMRARGSKITDIVILVVAADDGVMPQTKEAIDHAKAANVEIIVFVNKMDKPEIKTDRVLSELSALGLTSEEWGGDTIFVYGSALKHEGIDKLLEAILIVSEVKELKANPNRFANGTVIESHYDKNIGSICTLLVQGGTLKVKDIIVAGAIRGRIKKMTNDLAREVTEALPSAVVQVLGFESAPTPGEPFVVFNDEKLAKKISSARQLQNDYKSQQEKQISLGNIVQEASSGKLKQINIILKADTQGSLQALTQALNKINVQDIQVKLVRASVGGISESDVTLAVASNSVIYGFNVRPNNIVRDAAKDAGIEIRLHNIIYKVTEELEKAAKGLLEPEYEEKVLGQARVVRLFHYSKVGTIAGCLVVDGVINRNNKARVLRDDVVIYDGEINTLRHEKNDIKTAKKGFECGLTIKNYNDLKENDIIEAYAIEMVQNNG</sequence>
<dbReference type="InterPro" id="IPR000178">
    <property type="entry name" value="TF_IF2_bacterial-like"/>
</dbReference>
<protein>
    <recommendedName>
        <fullName evidence="2 8">Translation initiation factor IF-2</fullName>
    </recommendedName>
</protein>
<evidence type="ECO:0000256" key="2">
    <source>
        <dbReference type="ARBA" id="ARBA00020675"/>
    </source>
</evidence>
<dbReference type="Pfam" id="PF00009">
    <property type="entry name" value="GTP_EFTU"/>
    <property type="match status" value="1"/>
</dbReference>
<feature type="binding site" evidence="8">
    <location>
        <begin position="221"/>
        <end position="224"/>
    </location>
    <ligand>
        <name>GTP</name>
        <dbReference type="ChEBI" id="CHEBI:37565"/>
    </ligand>
</feature>
<keyword evidence="8" id="KW-0963">Cytoplasm</keyword>
<dbReference type="PROSITE" id="PS51722">
    <property type="entry name" value="G_TR_2"/>
    <property type="match status" value="1"/>
</dbReference>
<dbReference type="InterPro" id="IPR000795">
    <property type="entry name" value="T_Tr_GTP-bd_dom"/>
</dbReference>
<comment type="function">
    <text evidence="7 8 9">One of the essential components for the initiation of protein synthesis. Protects formylmethionyl-tRNA from spontaneous hydrolysis and promotes its binding to the 30S ribosomal subunits. Also involved in the hydrolysis of GTP during the formation of the 70S ribosomal complex.</text>
</comment>
<dbReference type="Pfam" id="PF22042">
    <property type="entry name" value="EF-G_D2"/>
    <property type="match status" value="1"/>
</dbReference>
<feature type="domain" description="Tr-type G" evidence="10">
    <location>
        <begin position="111"/>
        <end position="281"/>
    </location>
</feature>
<dbReference type="CDD" id="cd03702">
    <property type="entry name" value="IF2_mtIF2_II"/>
    <property type="match status" value="1"/>
</dbReference>
<accession>A0A846U054</accession>
<dbReference type="InterPro" id="IPR009000">
    <property type="entry name" value="Transl_B-barrel_sf"/>
</dbReference>
<dbReference type="NCBIfam" id="TIGR00231">
    <property type="entry name" value="small_GTP"/>
    <property type="match status" value="1"/>
</dbReference>
<organism evidence="11 12">
    <name type="scientific">Spiroplasma platyhelix PALS-1</name>
    <dbReference type="NCBI Taxonomy" id="1276218"/>
    <lineage>
        <taxon>Bacteria</taxon>
        <taxon>Bacillati</taxon>
        <taxon>Mycoplasmatota</taxon>
        <taxon>Mollicutes</taxon>
        <taxon>Entomoplasmatales</taxon>
        <taxon>Spiroplasmataceae</taxon>
        <taxon>Spiroplasma</taxon>
    </lineage>
</organism>
<comment type="similarity">
    <text evidence="1 8 9">Belongs to the TRAFAC class translation factor GTPase superfamily. Classic translation factor GTPase family. IF-2 subfamily.</text>
</comment>
<feature type="binding site" evidence="8">
    <location>
        <begin position="120"/>
        <end position="127"/>
    </location>
    <ligand>
        <name>GTP</name>
        <dbReference type="ChEBI" id="CHEBI:37565"/>
    </ligand>
</feature>
<keyword evidence="6 8" id="KW-0342">GTP-binding</keyword>
<dbReference type="InterPro" id="IPR053905">
    <property type="entry name" value="EF-G-like_DII"/>
</dbReference>
<evidence type="ECO:0000256" key="7">
    <source>
        <dbReference type="ARBA" id="ARBA00025162"/>
    </source>
</evidence>
<evidence type="ECO:0000259" key="10">
    <source>
        <dbReference type="PROSITE" id="PS51722"/>
    </source>
</evidence>
<dbReference type="InterPro" id="IPR005225">
    <property type="entry name" value="Small_GTP-bd"/>
</dbReference>
<keyword evidence="3 8" id="KW-0396">Initiation factor</keyword>
<dbReference type="InterPro" id="IPR044145">
    <property type="entry name" value="IF2_II"/>
</dbReference>
<dbReference type="PANTHER" id="PTHR43381">
    <property type="entry name" value="TRANSLATION INITIATION FACTOR IF-2-RELATED"/>
    <property type="match status" value="1"/>
</dbReference>
<comment type="caution">
    <text evidence="8">Lacks conserved residue(s) required for the propagation of feature annotation.</text>
</comment>
<evidence type="ECO:0000256" key="6">
    <source>
        <dbReference type="ARBA" id="ARBA00023134"/>
    </source>
</evidence>
<reference evidence="11 12" key="1">
    <citation type="submission" date="2020-04" db="EMBL/GenBank/DDBJ databases">
        <title>Complete genome sequence of Spiroplasma platyhelix ATCC 51748, an insect isolate.</title>
        <authorList>
            <person name="Green E.A."/>
            <person name="Klassen J.L."/>
        </authorList>
    </citation>
    <scope>NUCLEOTIDE SEQUENCE [LARGE SCALE GENOMIC DNA]</scope>
    <source>
        <strain evidence="11 12">PALS-1</strain>
    </source>
</reference>
<dbReference type="Pfam" id="PF11987">
    <property type="entry name" value="IF-2"/>
    <property type="match status" value="1"/>
</dbReference>
<name>A0A846U054_9MOLU</name>
<dbReference type="InterPro" id="IPR023115">
    <property type="entry name" value="TIF_IF2_dom3"/>
</dbReference>
<dbReference type="AlphaFoldDB" id="A0A846U054"/>
<proteinExistence type="inferred from homology"/>
<dbReference type="PRINTS" id="PR00315">
    <property type="entry name" value="ELONGATNFCT"/>
</dbReference>
<dbReference type="Pfam" id="PF04760">
    <property type="entry name" value="IF2_N"/>
    <property type="match status" value="1"/>
</dbReference>
<dbReference type="FunFam" id="3.40.50.10050:FF:000001">
    <property type="entry name" value="Translation initiation factor IF-2"/>
    <property type="match status" value="1"/>
</dbReference>
<dbReference type="EMBL" id="JAAVVK010000001">
    <property type="protein sequence ID" value="NKE38226.1"/>
    <property type="molecule type" value="Genomic_DNA"/>
</dbReference>
<dbReference type="RefSeq" id="WP_168104704.1">
    <property type="nucleotide sequence ID" value="NZ_CP051215.1"/>
</dbReference>
<evidence type="ECO:0000256" key="1">
    <source>
        <dbReference type="ARBA" id="ARBA00007733"/>
    </source>
</evidence>
<dbReference type="FunFam" id="2.40.30.10:FF:000054">
    <property type="entry name" value="Translation initiation factor IF-2"/>
    <property type="match status" value="1"/>
</dbReference>
<evidence type="ECO:0000313" key="12">
    <source>
        <dbReference type="Proteomes" id="UP000584587"/>
    </source>
</evidence>
<dbReference type="NCBIfam" id="TIGR00487">
    <property type="entry name" value="IF-2"/>
    <property type="match status" value="1"/>
</dbReference>
<dbReference type="SUPFAM" id="SSF52156">
    <property type="entry name" value="Initiation factor IF2/eIF5b, domain 3"/>
    <property type="match status" value="1"/>
</dbReference>
<keyword evidence="12" id="KW-1185">Reference proteome</keyword>
<evidence type="ECO:0000256" key="5">
    <source>
        <dbReference type="ARBA" id="ARBA00022917"/>
    </source>
</evidence>
<gene>
    <name evidence="8 11" type="primary">infB</name>
    <name evidence="11" type="ORF">HER12_00450</name>
</gene>
<evidence type="ECO:0000256" key="9">
    <source>
        <dbReference type="RuleBase" id="RU000644"/>
    </source>
</evidence>
<feature type="binding site" evidence="8">
    <location>
        <begin position="167"/>
        <end position="171"/>
    </location>
    <ligand>
        <name>GTP</name>
        <dbReference type="ChEBI" id="CHEBI:37565"/>
    </ligand>
</feature>
<comment type="caution">
    <text evidence="11">The sequence shown here is derived from an EMBL/GenBank/DDBJ whole genome shotgun (WGS) entry which is preliminary data.</text>
</comment>
<dbReference type="CDD" id="cd01887">
    <property type="entry name" value="IF2_eIF5B"/>
    <property type="match status" value="1"/>
</dbReference>
<evidence type="ECO:0000256" key="4">
    <source>
        <dbReference type="ARBA" id="ARBA00022741"/>
    </source>
</evidence>
<dbReference type="Gene3D" id="3.40.50.300">
    <property type="entry name" value="P-loop containing nucleotide triphosphate hydrolases"/>
    <property type="match status" value="1"/>
</dbReference>
<dbReference type="InterPro" id="IPR027417">
    <property type="entry name" value="P-loop_NTPase"/>
</dbReference>
<dbReference type="GO" id="GO:0003743">
    <property type="term" value="F:translation initiation factor activity"/>
    <property type="evidence" value="ECO:0007669"/>
    <property type="project" value="UniProtKB-UniRule"/>
</dbReference>
<dbReference type="CDD" id="cd03692">
    <property type="entry name" value="mtIF2_IVc"/>
    <property type="match status" value="1"/>
</dbReference>
<dbReference type="InterPro" id="IPR036925">
    <property type="entry name" value="TIF_IF2_dom3_sf"/>
</dbReference>
<dbReference type="InterPro" id="IPR006847">
    <property type="entry name" value="IF2_N"/>
</dbReference>
<dbReference type="FunFam" id="2.40.30.10:FF:000008">
    <property type="entry name" value="Translation initiation factor IF-2"/>
    <property type="match status" value="1"/>
</dbReference>
<comment type="subcellular location">
    <subcellularLocation>
        <location evidence="8">Cytoplasm</location>
    </subcellularLocation>
</comment>
<evidence type="ECO:0000256" key="8">
    <source>
        <dbReference type="HAMAP-Rule" id="MF_00100"/>
    </source>
</evidence>
<dbReference type="GO" id="GO:0005525">
    <property type="term" value="F:GTP binding"/>
    <property type="evidence" value="ECO:0007669"/>
    <property type="project" value="UniProtKB-KW"/>
</dbReference>
<dbReference type="InterPro" id="IPR015760">
    <property type="entry name" value="TIF_IF2"/>
</dbReference>
<dbReference type="Gene3D" id="2.40.30.10">
    <property type="entry name" value="Translation factors"/>
    <property type="match status" value="2"/>
</dbReference>
<evidence type="ECO:0000256" key="3">
    <source>
        <dbReference type="ARBA" id="ARBA00022540"/>
    </source>
</evidence>
<keyword evidence="5 8" id="KW-0648">Protein biosynthesis</keyword>
<dbReference type="Gene3D" id="3.40.50.10050">
    <property type="entry name" value="Translation initiation factor IF- 2, domain 3"/>
    <property type="match status" value="1"/>
</dbReference>
<dbReference type="PANTHER" id="PTHR43381:SF5">
    <property type="entry name" value="TR-TYPE G DOMAIN-CONTAINING PROTEIN"/>
    <property type="match status" value="1"/>
</dbReference>
<dbReference type="GO" id="GO:0003924">
    <property type="term" value="F:GTPase activity"/>
    <property type="evidence" value="ECO:0007669"/>
    <property type="project" value="UniProtKB-UniRule"/>
</dbReference>
<dbReference type="FunFam" id="3.40.50.300:FF:000019">
    <property type="entry name" value="Translation initiation factor IF-2"/>
    <property type="match status" value="1"/>
</dbReference>
<dbReference type="Proteomes" id="UP000584587">
    <property type="component" value="Unassembled WGS sequence"/>
</dbReference>
<dbReference type="SUPFAM" id="SSF52540">
    <property type="entry name" value="P-loop containing nucleoside triphosphate hydrolases"/>
    <property type="match status" value="1"/>
</dbReference>
<dbReference type="HAMAP" id="MF_00100_B">
    <property type="entry name" value="IF_2_B"/>
    <property type="match status" value="1"/>
</dbReference>
<dbReference type="GO" id="GO:0005829">
    <property type="term" value="C:cytosol"/>
    <property type="evidence" value="ECO:0007669"/>
    <property type="project" value="TreeGrafter"/>
</dbReference>
<evidence type="ECO:0000313" key="11">
    <source>
        <dbReference type="EMBL" id="NKE38226.1"/>
    </source>
</evidence>
<keyword evidence="4 8" id="KW-0547">Nucleotide-binding</keyword>
<dbReference type="SUPFAM" id="SSF50447">
    <property type="entry name" value="Translation proteins"/>
    <property type="match status" value="2"/>
</dbReference>